<evidence type="ECO:0000259" key="7">
    <source>
        <dbReference type="PROSITE" id="PS51935"/>
    </source>
</evidence>
<reference evidence="8 9" key="2">
    <citation type="journal article" date="2010" name="Stand. Genomic Sci.">
        <title>Complete genome sequence of Nakamurella multipartita type strain (Y-104).</title>
        <authorList>
            <person name="Tice H."/>
            <person name="Mayilraj S."/>
            <person name="Sims D."/>
            <person name="Lapidus A."/>
            <person name="Nolan M."/>
            <person name="Lucas S."/>
            <person name="Glavina Del Rio T."/>
            <person name="Copeland A."/>
            <person name="Cheng J.F."/>
            <person name="Meincke L."/>
            <person name="Bruce D."/>
            <person name="Goodwin L."/>
            <person name="Pitluck S."/>
            <person name="Ivanova N."/>
            <person name="Mavromatis K."/>
            <person name="Ovchinnikova G."/>
            <person name="Pati A."/>
            <person name="Chen A."/>
            <person name="Palaniappan K."/>
            <person name="Land M."/>
            <person name="Hauser L."/>
            <person name="Chang Y.J."/>
            <person name="Jeffries C.D."/>
            <person name="Detter J.C."/>
            <person name="Brettin T."/>
            <person name="Rohde M."/>
            <person name="Goker M."/>
            <person name="Bristow J."/>
            <person name="Eisen J.A."/>
            <person name="Markowitz V."/>
            <person name="Hugenholtz P."/>
            <person name="Kyrpides N.C."/>
            <person name="Klenk H.P."/>
            <person name="Chen F."/>
        </authorList>
    </citation>
    <scope>NUCLEOTIDE SEQUENCE [LARGE SCALE GENOMIC DNA]</scope>
    <source>
        <strain evidence="9">ATCC 700099 / DSM 44233 / CIP 104796 / JCM 9543 / NBRC 105858 / Y-104</strain>
    </source>
</reference>
<feature type="compositionally biased region" description="Low complexity" evidence="5">
    <location>
        <begin position="653"/>
        <end position="673"/>
    </location>
</feature>
<feature type="domain" description="NlpC/P60" evidence="7">
    <location>
        <begin position="737"/>
        <end position="879"/>
    </location>
</feature>
<proteinExistence type="inferred from homology"/>
<accession>C8X8N4</accession>
<evidence type="ECO:0000313" key="9">
    <source>
        <dbReference type="Proteomes" id="UP000002218"/>
    </source>
</evidence>
<keyword evidence="2" id="KW-0645">Protease</keyword>
<keyword evidence="9" id="KW-1185">Reference proteome</keyword>
<dbReference type="GO" id="GO:0008234">
    <property type="term" value="F:cysteine-type peptidase activity"/>
    <property type="evidence" value="ECO:0007669"/>
    <property type="project" value="UniProtKB-KW"/>
</dbReference>
<evidence type="ECO:0000256" key="2">
    <source>
        <dbReference type="ARBA" id="ARBA00022670"/>
    </source>
</evidence>
<dbReference type="HOGENOM" id="CLU_015839_0_0_11"/>
<dbReference type="Proteomes" id="UP000002218">
    <property type="component" value="Chromosome"/>
</dbReference>
<dbReference type="SUPFAM" id="SSF53955">
    <property type="entry name" value="Lysozyme-like"/>
    <property type="match status" value="1"/>
</dbReference>
<dbReference type="RefSeq" id="WP_015747968.1">
    <property type="nucleotide sequence ID" value="NC_013235.1"/>
</dbReference>
<dbReference type="InParanoid" id="C8X8N4"/>
<organism evidence="8 9">
    <name type="scientific">Nakamurella multipartita (strain ATCC 700099 / DSM 44233 / CIP 104796 / JCM 9543 / NBRC 105858 / Y-104)</name>
    <name type="common">Microsphaera multipartita</name>
    <dbReference type="NCBI Taxonomy" id="479431"/>
    <lineage>
        <taxon>Bacteria</taxon>
        <taxon>Bacillati</taxon>
        <taxon>Actinomycetota</taxon>
        <taxon>Actinomycetes</taxon>
        <taxon>Nakamurellales</taxon>
        <taxon>Nakamurellaceae</taxon>
        <taxon>Nakamurella</taxon>
    </lineage>
</organism>
<dbReference type="PANTHER" id="PTHR47359">
    <property type="entry name" value="PEPTIDOGLYCAN DL-ENDOPEPTIDASE CWLO"/>
    <property type="match status" value="1"/>
</dbReference>
<dbReference type="InterPro" id="IPR038765">
    <property type="entry name" value="Papain-like_cys_pep_sf"/>
</dbReference>
<dbReference type="SUPFAM" id="SSF54001">
    <property type="entry name" value="Cysteine proteinases"/>
    <property type="match status" value="1"/>
</dbReference>
<dbReference type="PANTHER" id="PTHR47359:SF3">
    <property type="entry name" value="NLP_P60 DOMAIN-CONTAINING PROTEIN-RELATED"/>
    <property type="match status" value="1"/>
</dbReference>
<reference evidence="9" key="1">
    <citation type="submission" date="2009-09" db="EMBL/GenBank/DDBJ databases">
        <title>The complete genome of Nakamurella multipartita DSM 44233.</title>
        <authorList>
            <consortium name="US DOE Joint Genome Institute (JGI-PGF)"/>
            <person name="Lucas S."/>
            <person name="Copeland A."/>
            <person name="Lapidus A."/>
            <person name="Glavina del Rio T."/>
            <person name="Dalin E."/>
            <person name="Tice H."/>
            <person name="Bruce D."/>
            <person name="Goodwin L."/>
            <person name="Pitluck S."/>
            <person name="Kyrpides N."/>
            <person name="Mavromatis K."/>
            <person name="Ivanova N."/>
            <person name="Ovchinnikova G."/>
            <person name="Sims D."/>
            <person name="Meincke L."/>
            <person name="Brettin T."/>
            <person name="Detter J.C."/>
            <person name="Han C."/>
            <person name="Larimer F."/>
            <person name="Land M."/>
            <person name="Hauser L."/>
            <person name="Markowitz V."/>
            <person name="Cheng J.-F."/>
            <person name="Hugenholtz P."/>
            <person name="Woyke T."/>
            <person name="Wu D."/>
            <person name="Klenk H.-P."/>
            <person name="Eisen J.A."/>
        </authorList>
    </citation>
    <scope>NUCLEOTIDE SEQUENCE [LARGE SCALE GENOMIC DNA]</scope>
    <source>
        <strain evidence="9">ATCC 700099 / DSM 44233 / CIP 104796 / JCM 9543 / NBRC 105858 / Y-104</strain>
    </source>
</reference>
<dbReference type="InterPro" id="IPR000064">
    <property type="entry name" value="NLP_P60_dom"/>
</dbReference>
<dbReference type="InterPro" id="IPR023346">
    <property type="entry name" value="Lysozyme-like_dom_sf"/>
</dbReference>
<keyword evidence="6" id="KW-0812">Transmembrane</keyword>
<evidence type="ECO:0000256" key="1">
    <source>
        <dbReference type="ARBA" id="ARBA00007074"/>
    </source>
</evidence>
<evidence type="ECO:0000256" key="4">
    <source>
        <dbReference type="ARBA" id="ARBA00022807"/>
    </source>
</evidence>
<feature type="region of interest" description="Disordered" evidence="5">
    <location>
        <begin position="653"/>
        <end position="694"/>
    </location>
</feature>
<evidence type="ECO:0000256" key="6">
    <source>
        <dbReference type="SAM" id="Phobius"/>
    </source>
</evidence>
<evidence type="ECO:0000256" key="3">
    <source>
        <dbReference type="ARBA" id="ARBA00022801"/>
    </source>
</evidence>
<dbReference type="Pfam" id="PF00877">
    <property type="entry name" value="NLPC_P60"/>
    <property type="match status" value="1"/>
</dbReference>
<dbReference type="eggNOG" id="COG0791">
    <property type="taxonomic scope" value="Bacteria"/>
</dbReference>
<dbReference type="AlphaFoldDB" id="C8X8N4"/>
<dbReference type="Gene3D" id="3.90.1720.10">
    <property type="entry name" value="endopeptidase domain like (from Nostoc punctiforme)"/>
    <property type="match status" value="1"/>
</dbReference>
<protein>
    <submittedName>
        <fullName evidence="8">NLP/P60 protein</fullName>
    </submittedName>
</protein>
<evidence type="ECO:0000313" key="8">
    <source>
        <dbReference type="EMBL" id="ACV79089.1"/>
    </source>
</evidence>
<feature type="transmembrane region" description="Helical" evidence="6">
    <location>
        <begin position="23"/>
        <end position="52"/>
    </location>
</feature>
<sequence length="879" mass="89980">MRIQPGPGRSATRSAARKAKSKALVALAPYLVPVLILVLIISVVGAVVLVAITSAIATQAGAEAQGERMAMAEGLPADRAARIRAAASSQGIPWQILGALHAVHDQQAAASAPVNAPVAGVTPADGRRYAQELLDRSEGNGPRVTIQQDATRAGLRATADGEPTINSCGEQMILSPLLLGALVGLTATKWKVTIDDFGFPGDRGYCETGTFQHPKGNAVDLQGLVNLQTGQSTSPGLDFVGADSQIASDFATDFLAALPGEPDGSHTYGGIGQKQCGVNPSFPADSQLVYTFDDSCDHLHVDVRNRTDLMESALTKAFSGSSGGTGQAAGSTSAVGTPGSTTSSGDPIVLNTDDPRVSAGSVEPARADQVLAALLATDMAASYGRGRISTLVDGAVRADGGATVLTFPARLHEQAQQQRSAWVAAIGRLPVAGNSDSSAGAVYDLALRWALIPRSACGGNGQAVVGGAIEGGLSSTMVPEPMRSEMIRAAQAYGVPPGVIAALYLTENNGFSFAYAYYDGGSNPSAFTLTTTSSEWKLATYGTTGLWPAGGTFRGPFQFGPIWGTYRSPEHPDVLLFADAAFGAAHYMADLGAKDDPGDDAIDTAAQGYNGQISWSPGGSQIRNPDPAKFSVVKQLYAFQVVQLAKALSVDDATAATPPSPTSAEPNAAPATTLPAGRSTDPIATGRADQPSTTSCAETAAAQSIGVDISTNGVDVSLPDDPNIVQAARGKTITAPSAAVASGLAAGLRSLGLPYVWGGGNARGPDDGCVRAAGAKNACQGIIGFDCSGLTAFVLGRSGAPDIPGTSGAQRAGGVGIPWDQAQPGDIIGYPGHVAIYLGTIDGVRYQLEAPDVGLNVRVTTVFRTDADTVLHRYWTAPR</sequence>
<keyword evidence="3" id="KW-0378">Hydrolase</keyword>
<keyword evidence="6" id="KW-1133">Transmembrane helix</keyword>
<dbReference type="InterPro" id="IPR051794">
    <property type="entry name" value="PG_Endopeptidase_C40"/>
</dbReference>
<comment type="similarity">
    <text evidence="1">Belongs to the peptidase C40 family.</text>
</comment>
<gene>
    <name evidence="8" type="ordered locus">Namu_2743</name>
</gene>
<dbReference type="KEGG" id="nml:Namu_2743"/>
<keyword evidence="6" id="KW-0472">Membrane</keyword>
<feature type="region of interest" description="Disordered" evidence="5">
    <location>
        <begin position="318"/>
        <end position="362"/>
    </location>
</feature>
<feature type="compositionally biased region" description="Low complexity" evidence="5">
    <location>
        <begin position="328"/>
        <end position="337"/>
    </location>
</feature>
<dbReference type="GO" id="GO:0006508">
    <property type="term" value="P:proteolysis"/>
    <property type="evidence" value="ECO:0007669"/>
    <property type="project" value="UniProtKB-KW"/>
</dbReference>
<dbReference type="STRING" id="479431.Namu_2743"/>
<dbReference type="OrthoDB" id="9815778at2"/>
<keyword evidence="4" id="KW-0788">Thiol protease</keyword>
<dbReference type="PROSITE" id="PS51935">
    <property type="entry name" value="NLPC_P60"/>
    <property type="match status" value="1"/>
</dbReference>
<name>C8X8N4_NAKMY</name>
<dbReference type="EMBL" id="CP001737">
    <property type="protein sequence ID" value="ACV79089.1"/>
    <property type="molecule type" value="Genomic_DNA"/>
</dbReference>
<evidence type="ECO:0000256" key="5">
    <source>
        <dbReference type="SAM" id="MobiDB-lite"/>
    </source>
</evidence>